<feature type="domain" description="Fatty acid desaturase" evidence="2">
    <location>
        <begin position="69"/>
        <end position="327"/>
    </location>
</feature>
<dbReference type="PANTHER" id="PTHR19353:SF19">
    <property type="entry name" value="DELTA(5) FATTY ACID DESATURASE C-RELATED"/>
    <property type="match status" value="1"/>
</dbReference>
<evidence type="ECO:0000313" key="4">
    <source>
        <dbReference type="Proteomes" id="UP000295411"/>
    </source>
</evidence>
<reference evidence="3 4" key="1">
    <citation type="submission" date="2019-03" db="EMBL/GenBank/DDBJ databases">
        <title>Arthrobacter sp. nov., an bacterium isolated from biocrust in Mu Us Desert.</title>
        <authorList>
            <person name="Lixiong L."/>
        </authorList>
    </citation>
    <scope>NUCLEOTIDE SEQUENCE [LARGE SCALE GENOMIC DNA]</scope>
    <source>
        <strain evidence="3 4">SLN-3</strain>
    </source>
</reference>
<keyword evidence="1" id="KW-1133">Transmembrane helix</keyword>
<dbReference type="Proteomes" id="UP000295411">
    <property type="component" value="Unassembled WGS sequence"/>
</dbReference>
<dbReference type="Pfam" id="PF00487">
    <property type="entry name" value="FA_desaturase"/>
    <property type="match status" value="1"/>
</dbReference>
<dbReference type="GO" id="GO:0016020">
    <property type="term" value="C:membrane"/>
    <property type="evidence" value="ECO:0007669"/>
    <property type="project" value="TreeGrafter"/>
</dbReference>
<evidence type="ECO:0000313" key="3">
    <source>
        <dbReference type="EMBL" id="TDK28207.1"/>
    </source>
</evidence>
<dbReference type="InterPro" id="IPR005804">
    <property type="entry name" value="FA_desaturase_dom"/>
</dbReference>
<organism evidence="3 4">
    <name type="scientific">Arthrobacter crusticola</name>
    <dbReference type="NCBI Taxonomy" id="2547960"/>
    <lineage>
        <taxon>Bacteria</taxon>
        <taxon>Bacillati</taxon>
        <taxon>Actinomycetota</taxon>
        <taxon>Actinomycetes</taxon>
        <taxon>Micrococcales</taxon>
        <taxon>Micrococcaceae</taxon>
        <taxon>Arthrobacter</taxon>
    </lineage>
</organism>
<dbReference type="EMBL" id="SMTK01000001">
    <property type="protein sequence ID" value="TDK28207.1"/>
    <property type="molecule type" value="Genomic_DNA"/>
</dbReference>
<gene>
    <name evidence="3" type="ORF">E2F48_03750</name>
</gene>
<dbReference type="CDD" id="cd03506">
    <property type="entry name" value="Delta6-FADS-like"/>
    <property type="match status" value="1"/>
</dbReference>
<dbReference type="RefSeq" id="WP_133402614.1">
    <property type="nucleotide sequence ID" value="NZ_SMTK01000001.1"/>
</dbReference>
<dbReference type="AlphaFoldDB" id="A0A4R5U3E9"/>
<accession>A0A4R5U3E9</accession>
<dbReference type="InterPro" id="IPR012171">
    <property type="entry name" value="Fatty_acid_desaturase"/>
</dbReference>
<evidence type="ECO:0000256" key="1">
    <source>
        <dbReference type="SAM" id="Phobius"/>
    </source>
</evidence>
<keyword evidence="1" id="KW-0472">Membrane</keyword>
<dbReference type="GO" id="GO:0008610">
    <property type="term" value="P:lipid biosynthetic process"/>
    <property type="evidence" value="ECO:0007669"/>
    <property type="project" value="UniProtKB-ARBA"/>
</dbReference>
<feature type="transmembrane region" description="Helical" evidence="1">
    <location>
        <begin position="44"/>
        <end position="63"/>
    </location>
</feature>
<name>A0A4R5U3E9_9MICC</name>
<dbReference type="OrthoDB" id="104711at2"/>
<dbReference type="PANTHER" id="PTHR19353">
    <property type="entry name" value="FATTY ACID DESATURASE 2"/>
    <property type="match status" value="1"/>
</dbReference>
<sequence length="363" mass="40687">MSDTIAEPVKRKVRIAKPNDVVASYSVLLKQVRKEGLLTRRRRFYVSVFALLALAMGAAWTGFALLGDTWFQLLIAAALGVVLTQTAFLAHEASHRQIFKTRGANDWSGRVLAAGVVGISYAWWIDKHTRHHNDPNTRGKDPDIEVDTISFLEEDAAKARGLQAWITRRQGYLFFPLLTLEGLNLHARSFGTLFRRGTVTGRWVEIALLAVRFTAYLGILFWFLPVGMAFAFLGVQLAVFGVYMGASFAPNHKGMPIVPEDSKLDFFQKQVLTSRNIRGGAFVNNAFGGLNFQIEHHLFPDMPRPHLRRAAVIVREHCERLKVPYTEVGVGASYAAVVSYLNRVGLAARDPFDCPMVNKYRRP</sequence>
<evidence type="ECO:0000259" key="2">
    <source>
        <dbReference type="Pfam" id="PF00487"/>
    </source>
</evidence>
<dbReference type="PIRSF" id="PIRSF015921">
    <property type="entry name" value="FA_sphinglp_des"/>
    <property type="match status" value="1"/>
</dbReference>
<protein>
    <submittedName>
        <fullName evidence="3">Acyl-CoA desaturase</fullName>
    </submittedName>
</protein>
<keyword evidence="1" id="KW-0812">Transmembrane</keyword>
<dbReference type="GO" id="GO:0016717">
    <property type="term" value="F:oxidoreductase activity, acting on paired donors, with oxidation of a pair of donors resulting in the reduction of molecular oxygen to two molecules of water"/>
    <property type="evidence" value="ECO:0007669"/>
    <property type="project" value="TreeGrafter"/>
</dbReference>
<comment type="caution">
    <text evidence="3">The sequence shown here is derived from an EMBL/GenBank/DDBJ whole genome shotgun (WGS) entry which is preliminary data.</text>
</comment>
<proteinExistence type="predicted"/>
<keyword evidence="4" id="KW-1185">Reference proteome</keyword>
<feature type="transmembrane region" description="Helical" evidence="1">
    <location>
        <begin position="69"/>
        <end position="90"/>
    </location>
</feature>